<dbReference type="PANTHER" id="PTHR43409:SF7">
    <property type="entry name" value="BLL1977 PROTEIN"/>
    <property type="match status" value="1"/>
</dbReference>
<dbReference type="Gene3D" id="3.80.30.20">
    <property type="entry name" value="tm_1862 like domain"/>
    <property type="match status" value="1"/>
</dbReference>
<dbReference type="AlphaFoldDB" id="A0A3B0QRP8"/>
<gene>
    <name evidence="7" type="ORF">MNBD_DELTA01-564</name>
</gene>
<dbReference type="GO" id="GO:0005829">
    <property type="term" value="C:cytosol"/>
    <property type="evidence" value="ECO:0007669"/>
    <property type="project" value="TreeGrafter"/>
</dbReference>
<dbReference type="SFLD" id="SFLDG01082">
    <property type="entry name" value="B12-binding_domain_containing"/>
    <property type="match status" value="1"/>
</dbReference>
<evidence type="ECO:0000256" key="2">
    <source>
        <dbReference type="ARBA" id="ARBA00022691"/>
    </source>
</evidence>
<keyword evidence="5" id="KW-0411">Iron-sulfur</keyword>
<dbReference type="GO" id="GO:0046872">
    <property type="term" value="F:metal ion binding"/>
    <property type="evidence" value="ECO:0007669"/>
    <property type="project" value="UniProtKB-KW"/>
</dbReference>
<dbReference type="SUPFAM" id="SSF102114">
    <property type="entry name" value="Radical SAM enzymes"/>
    <property type="match status" value="1"/>
</dbReference>
<evidence type="ECO:0000256" key="4">
    <source>
        <dbReference type="ARBA" id="ARBA00023004"/>
    </source>
</evidence>
<dbReference type="SMART" id="SM00729">
    <property type="entry name" value="Elp3"/>
    <property type="match status" value="1"/>
</dbReference>
<evidence type="ECO:0000259" key="6">
    <source>
        <dbReference type="PROSITE" id="PS51918"/>
    </source>
</evidence>
<comment type="cofactor">
    <cofactor evidence="1">
        <name>[4Fe-4S] cluster</name>
        <dbReference type="ChEBI" id="CHEBI:49883"/>
    </cofactor>
</comment>
<evidence type="ECO:0000256" key="3">
    <source>
        <dbReference type="ARBA" id="ARBA00022723"/>
    </source>
</evidence>
<keyword evidence="4" id="KW-0408">Iron</keyword>
<dbReference type="InterPro" id="IPR007197">
    <property type="entry name" value="rSAM"/>
</dbReference>
<proteinExistence type="predicted"/>
<keyword evidence="3" id="KW-0479">Metal-binding</keyword>
<accession>A0A3B0QRP8</accession>
<dbReference type="InterPro" id="IPR023404">
    <property type="entry name" value="rSAM_horseshoe"/>
</dbReference>
<dbReference type="CDD" id="cd01335">
    <property type="entry name" value="Radical_SAM"/>
    <property type="match status" value="1"/>
</dbReference>
<sequence>MSEKKKFHIVLIKPSHYDSDGYVIRWFRSAIPSNSLALLYGLSLDLIERGGLGADVEIILSAYDDTNKRVPIGQIIKDIKRDGGRAFIGMVGVQTNQFTRAVDLSMDFKKAGLEVCIGGFHVSGCIAMLDELPPDIQAASDSGISLFAGEAEGRVDELMKDAFNGKLKPVYNYLNDLPDITNTPVPFLPIETLRRSAGSYTSFDAGRGCPFKCSFCSIINVQGQKSRQRSVKSIEKIIRTNMAQGIQRYFVTDDNFARNSNWEEILDCIIAIRENDGVNLRLILQVDTKSHLIPGFIAKAKRAGVGRVFIGIESINSENLKAANKGQNDFDEYRRLLQAWRSEGIITFGGYITGFPADTYDSVITDVKTLQRELPVDLLEFFFLTPLPGSVDHKTLYEKGEWMEPDMNKYNTQYVTTQHPLMSKKEWERAYDDAWDTYYSDEHIETVLKRALVNRIGLKKLVGAILWFYASVKYEKLHPLESGIFRRKFRTERRPGLPLVNPLIFYPKRLFEVIRDNGKLLFMYLKYNRIAKRIKADPKAKNYMDKTIDPVS</sequence>
<dbReference type="SFLD" id="SFLDS00029">
    <property type="entry name" value="Radical_SAM"/>
    <property type="match status" value="1"/>
</dbReference>
<evidence type="ECO:0000313" key="7">
    <source>
        <dbReference type="EMBL" id="VAV84374.1"/>
    </source>
</evidence>
<dbReference type="InterPro" id="IPR058240">
    <property type="entry name" value="rSAM_sf"/>
</dbReference>
<dbReference type="InterPro" id="IPR006638">
    <property type="entry name" value="Elp3/MiaA/NifB-like_rSAM"/>
</dbReference>
<dbReference type="EMBL" id="UOEA01000066">
    <property type="protein sequence ID" value="VAV84374.1"/>
    <property type="molecule type" value="Genomic_DNA"/>
</dbReference>
<dbReference type="GO" id="GO:0051536">
    <property type="term" value="F:iron-sulfur cluster binding"/>
    <property type="evidence" value="ECO:0007669"/>
    <property type="project" value="UniProtKB-KW"/>
</dbReference>
<dbReference type="PROSITE" id="PS51918">
    <property type="entry name" value="RADICAL_SAM"/>
    <property type="match status" value="1"/>
</dbReference>
<evidence type="ECO:0000256" key="1">
    <source>
        <dbReference type="ARBA" id="ARBA00001966"/>
    </source>
</evidence>
<keyword evidence="2" id="KW-0949">S-adenosyl-L-methionine</keyword>
<feature type="domain" description="Radical SAM core" evidence="6">
    <location>
        <begin position="195"/>
        <end position="425"/>
    </location>
</feature>
<dbReference type="Pfam" id="PF04055">
    <property type="entry name" value="Radical_SAM"/>
    <property type="match status" value="1"/>
</dbReference>
<dbReference type="InterPro" id="IPR051198">
    <property type="entry name" value="BchE-like"/>
</dbReference>
<name>A0A3B0QRP8_9ZZZZ</name>
<dbReference type="PANTHER" id="PTHR43409">
    <property type="entry name" value="ANAEROBIC MAGNESIUM-PROTOPORPHYRIN IX MONOMETHYL ESTER CYCLASE-RELATED"/>
    <property type="match status" value="1"/>
</dbReference>
<dbReference type="GO" id="GO:0003824">
    <property type="term" value="F:catalytic activity"/>
    <property type="evidence" value="ECO:0007669"/>
    <property type="project" value="InterPro"/>
</dbReference>
<reference evidence="7" key="1">
    <citation type="submission" date="2018-06" db="EMBL/GenBank/DDBJ databases">
        <authorList>
            <person name="Zhirakovskaya E."/>
        </authorList>
    </citation>
    <scope>NUCLEOTIDE SEQUENCE</scope>
</reference>
<organism evidence="7">
    <name type="scientific">hydrothermal vent metagenome</name>
    <dbReference type="NCBI Taxonomy" id="652676"/>
    <lineage>
        <taxon>unclassified sequences</taxon>
        <taxon>metagenomes</taxon>
        <taxon>ecological metagenomes</taxon>
    </lineage>
</organism>
<protein>
    <submittedName>
        <fullName evidence="7">Elongator protein 3/MiaB/NifB</fullName>
    </submittedName>
</protein>
<evidence type="ECO:0000256" key="5">
    <source>
        <dbReference type="ARBA" id="ARBA00023014"/>
    </source>
</evidence>